<dbReference type="GO" id="GO:1901135">
    <property type="term" value="P:carbohydrate derivative metabolic process"/>
    <property type="evidence" value="ECO:0007669"/>
    <property type="project" value="InterPro"/>
</dbReference>
<dbReference type="InterPro" id="IPR001347">
    <property type="entry name" value="SIS_dom"/>
</dbReference>
<dbReference type="SUPFAM" id="SSF53697">
    <property type="entry name" value="SIS domain"/>
    <property type="match status" value="1"/>
</dbReference>
<keyword evidence="5" id="KW-1185">Reference proteome</keyword>
<comment type="caution">
    <text evidence="4">The sequence shown here is derived from an EMBL/GenBank/DDBJ whole genome shotgun (WGS) entry which is preliminary data.</text>
</comment>
<keyword evidence="1 4" id="KW-0032">Aminotransferase</keyword>
<organism evidence="4 5">
    <name type="scientific">Sphingomonas yantingensis</name>
    <dbReference type="NCBI Taxonomy" id="1241761"/>
    <lineage>
        <taxon>Bacteria</taxon>
        <taxon>Pseudomonadati</taxon>
        <taxon>Pseudomonadota</taxon>
        <taxon>Alphaproteobacteria</taxon>
        <taxon>Sphingomonadales</taxon>
        <taxon>Sphingomonadaceae</taxon>
        <taxon>Sphingomonas</taxon>
    </lineage>
</organism>
<evidence type="ECO:0000256" key="2">
    <source>
        <dbReference type="ARBA" id="ARBA00022737"/>
    </source>
</evidence>
<dbReference type="Gene3D" id="3.40.50.10490">
    <property type="entry name" value="Glucose-6-phosphate isomerase like protein, domain 1"/>
    <property type="match status" value="2"/>
</dbReference>
<dbReference type="InterPro" id="IPR046348">
    <property type="entry name" value="SIS_dom_sf"/>
</dbReference>
<evidence type="ECO:0000259" key="3">
    <source>
        <dbReference type="PROSITE" id="PS51464"/>
    </source>
</evidence>
<dbReference type="CDD" id="cd05008">
    <property type="entry name" value="SIS_GlmS_GlmD_1"/>
    <property type="match status" value="1"/>
</dbReference>
<feature type="domain" description="SIS" evidence="3">
    <location>
        <begin position="198"/>
        <end position="332"/>
    </location>
</feature>
<name>A0A7W9ARY5_9SPHN</name>
<keyword evidence="4" id="KW-0808">Transferase</keyword>
<dbReference type="InterPro" id="IPR035490">
    <property type="entry name" value="GlmS/FrlB_SIS"/>
</dbReference>
<proteinExistence type="predicted"/>
<gene>
    <name evidence="4" type="ORF">FHR19_002809</name>
</gene>
<accession>A0A7W9ARY5</accession>
<sequence>MTNSIGTLMLAEAGEASARVADTLARNAPTAAALARHVAEVKPAAIVTCARGSSDHAATFAKYVLETLVGIPVSSAAPSVASVYAAPLRAEGVLMIAISQSGRSPDLLATIDRYRAAGAKVAVIVNDEASPMATRADWLFPIGAGPERSVAATKSFILSLAVIAEIAAVLGKDASLGEALDQLPAQLAAAFDLDWTPLTSTLADATNLFVLGRGYGLGIAQEAALKLKETCALHAEAFSSAEVRHGPMAIVGDRFPVIAFAGSGHDGDDVRSAMGDFAGRGACPLLADASGSGGTLPAIAAHPVIEPILMIQSFYRAAEALARTRGLDPDSPPHLRKVTETR</sequence>
<dbReference type="AlphaFoldDB" id="A0A7W9ARY5"/>
<reference evidence="4 5" key="1">
    <citation type="submission" date="2020-08" db="EMBL/GenBank/DDBJ databases">
        <title>Genomic Encyclopedia of Type Strains, Phase IV (KMG-IV): sequencing the most valuable type-strain genomes for metagenomic binning, comparative biology and taxonomic classification.</title>
        <authorList>
            <person name="Goeker M."/>
        </authorList>
    </citation>
    <scope>NUCLEOTIDE SEQUENCE [LARGE SCALE GENOMIC DNA]</scope>
    <source>
        <strain evidence="4 5">DSM 27244</strain>
    </source>
</reference>
<protein>
    <submittedName>
        <fullName evidence="4">Glucosamine--fructose-6-phosphate aminotransferase (Isomerizing)</fullName>
        <ecNumber evidence="4">2.6.1.16</ecNumber>
    </submittedName>
</protein>
<dbReference type="GO" id="GO:0097367">
    <property type="term" value="F:carbohydrate derivative binding"/>
    <property type="evidence" value="ECO:0007669"/>
    <property type="project" value="InterPro"/>
</dbReference>
<evidence type="ECO:0000313" key="4">
    <source>
        <dbReference type="EMBL" id="MBB5699443.1"/>
    </source>
</evidence>
<dbReference type="CDD" id="cd05009">
    <property type="entry name" value="SIS_GlmS_GlmD_2"/>
    <property type="match status" value="1"/>
</dbReference>
<dbReference type="InterPro" id="IPR035466">
    <property type="entry name" value="GlmS/AgaS_SIS"/>
</dbReference>
<dbReference type="Pfam" id="PF01380">
    <property type="entry name" value="SIS"/>
    <property type="match status" value="2"/>
</dbReference>
<evidence type="ECO:0000256" key="1">
    <source>
        <dbReference type="ARBA" id="ARBA00022576"/>
    </source>
</evidence>
<feature type="domain" description="SIS" evidence="3">
    <location>
        <begin position="34"/>
        <end position="172"/>
    </location>
</feature>
<dbReference type="PROSITE" id="PS51464">
    <property type="entry name" value="SIS"/>
    <property type="match status" value="2"/>
</dbReference>
<dbReference type="Proteomes" id="UP000557739">
    <property type="component" value="Unassembled WGS sequence"/>
</dbReference>
<dbReference type="EC" id="2.6.1.16" evidence="4"/>
<keyword evidence="2" id="KW-0677">Repeat</keyword>
<dbReference type="EMBL" id="JACIJJ010000004">
    <property type="protein sequence ID" value="MBB5699443.1"/>
    <property type="molecule type" value="Genomic_DNA"/>
</dbReference>
<dbReference type="PANTHER" id="PTHR10937">
    <property type="entry name" value="GLUCOSAMINE--FRUCTOSE-6-PHOSPHATE AMINOTRANSFERASE, ISOMERIZING"/>
    <property type="match status" value="1"/>
</dbReference>
<dbReference type="GO" id="GO:0004360">
    <property type="term" value="F:glutamine-fructose-6-phosphate transaminase (isomerizing) activity"/>
    <property type="evidence" value="ECO:0007669"/>
    <property type="project" value="UniProtKB-EC"/>
</dbReference>
<evidence type="ECO:0000313" key="5">
    <source>
        <dbReference type="Proteomes" id="UP000557739"/>
    </source>
</evidence>
<dbReference type="PANTHER" id="PTHR10937:SF8">
    <property type="entry name" value="AMINOTRANSFERASE-RELATED"/>
    <property type="match status" value="1"/>
</dbReference>